<protein>
    <submittedName>
        <fullName evidence="3">Uncharacterized protein</fullName>
    </submittedName>
</protein>
<evidence type="ECO:0000256" key="1">
    <source>
        <dbReference type="SAM" id="MobiDB-lite"/>
    </source>
</evidence>
<feature type="signal peptide" evidence="2">
    <location>
        <begin position="1"/>
        <end position="40"/>
    </location>
</feature>
<dbReference type="Proteomes" id="UP000824220">
    <property type="component" value="Unassembled WGS sequence"/>
</dbReference>
<evidence type="ECO:0000313" key="4">
    <source>
        <dbReference type="Proteomes" id="UP000824220"/>
    </source>
</evidence>
<dbReference type="AlphaFoldDB" id="A0A9D2H4H3"/>
<proteinExistence type="predicted"/>
<feature type="chain" id="PRO_5039730291" evidence="2">
    <location>
        <begin position="41"/>
        <end position="79"/>
    </location>
</feature>
<evidence type="ECO:0000313" key="3">
    <source>
        <dbReference type="EMBL" id="HJA03699.1"/>
    </source>
</evidence>
<dbReference type="EMBL" id="DXAM01000034">
    <property type="protein sequence ID" value="HJA03699.1"/>
    <property type="molecule type" value="Genomic_DNA"/>
</dbReference>
<evidence type="ECO:0000256" key="2">
    <source>
        <dbReference type="SAM" id="SignalP"/>
    </source>
</evidence>
<comment type="caution">
    <text evidence="3">The sequence shown here is derived from an EMBL/GenBank/DDBJ whole genome shotgun (WGS) entry which is preliminary data.</text>
</comment>
<name>A0A9D2H4H3_9MICO</name>
<sequence>MNRPRHRSHTRSRWQRRLAATVASVASAAIALGAVAPAVAAEPSRPNADLGYPVFHGDERPVPDTGVAYDPSTSYLQQV</sequence>
<reference evidence="3" key="1">
    <citation type="journal article" date="2021" name="PeerJ">
        <title>Extensive microbial diversity within the chicken gut microbiome revealed by metagenomics and culture.</title>
        <authorList>
            <person name="Gilroy R."/>
            <person name="Ravi A."/>
            <person name="Getino M."/>
            <person name="Pursley I."/>
            <person name="Horton D.L."/>
            <person name="Alikhan N.F."/>
            <person name="Baker D."/>
            <person name="Gharbi K."/>
            <person name="Hall N."/>
            <person name="Watson M."/>
            <person name="Adriaenssens E.M."/>
            <person name="Foster-Nyarko E."/>
            <person name="Jarju S."/>
            <person name="Secka A."/>
            <person name="Antonio M."/>
            <person name="Oren A."/>
            <person name="Chaudhuri R.R."/>
            <person name="La Ragione R."/>
            <person name="Hildebrand F."/>
            <person name="Pallen M.J."/>
        </authorList>
    </citation>
    <scope>NUCLEOTIDE SEQUENCE</scope>
    <source>
        <strain evidence="3">ChiHjej8B7-3636</strain>
    </source>
</reference>
<feature type="region of interest" description="Disordered" evidence="1">
    <location>
        <begin position="42"/>
        <end position="79"/>
    </location>
</feature>
<organism evidence="3 4">
    <name type="scientific">Candidatus Microbacterium stercoravium</name>
    <dbReference type="NCBI Taxonomy" id="2838697"/>
    <lineage>
        <taxon>Bacteria</taxon>
        <taxon>Bacillati</taxon>
        <taxon>Actinomycetota</taxon>
        <taxon>Actinomycetes</taxon>
        <taxon>Micrococcales</taxon>
        <taxon>Microbacteriaceae</taxon>
        <taxon>Microbacterium</taxon>
    </lineage>
</organism>
<gene>
    <name evidence="3" type="ORF">H9800_02425</name>
</gene>
<reference evidence="3" key="2">
    <citation type="submission" date="2021-04" db="EMBL/GenBank/DDBJ databases">
        <authorList>
            <person name="Gilroy R."/>
        </authorList>
    </citation>
    <scope>NUCLEOTIDE SEQUENCE</scope>
    <source>
        <strain evidence="3">ChiHjej8B7-3636</strain>
    </source>
</reference>
<accession>A0A9D2H4H3</accession>
<feature type="non-terminal residue" evidence="3">
    <location>
        <position position="79"/>
    </location>
</feature>
<keyword evidence="2" id="KW-0732">Signal</keyword>